<dbReference type="AlphaFoldDB" id="A0A2M8GMB8"/>
<dbReference type="GO" id="GO:0005886">
    <property type="term" value="C:plasma membrane"/>
    <property type="evidence" value="ECO:0007669"/>
    <property type="project" value="UniProtKB-SubCell"/>
</dbReference>
<evidence type="ECO:0000313" key="10">
    <source>
        <dbReference type="Proteomes" id="UP000229370"/>
    </source>
</evidence>
<dbReference type="GO" id="GO:0016763">
    <property type="term" value="F:pentosyltransferase activity"/>
    <property type="evidence" value="ECO:0007669"/>
    <property type="project" value="TreeGrafter"/>
</dbReference>
<gene>
    <name evidence="9" type="ORF">CO007_03425</name>
</gene>
<protein>
    <submittedName>
        <fullName evidence="9">Uncharacterized protein</fullName>
    </submittedName>
</protein>
<feature type="transmembrane region" description="Helical" evidence="8">
    <location>
        <begin position="141"/>
        <end position="169"/>
    </location>
</feature>
<keyword evidence="3" id="KW-0328">Glycosyltransferase</keyword>
<evidence type="ECO:0000256" key="3">
    <source>
        <dbReference type="ARBA" id="ARBA00022676"/>
    </source>
</evidence>
<keyword evidence="2" id="KW-1003">Cell membrane</keyword>
<feature type="transmembrane region" description="Helical" evidence="8">
    <location>
        <begin position="323"/>
        <end position="340"/>
    </location>
</feature>
<evidence type="ECO:0000256" key="2">
    <source>
        <dbReference type="ARBA" id="ARBA00022475"/>
    </source>
</evidence>
<name>A0A2M8GMB8_9BACT</name>
<sequence length="440" mass="52249">MLLFLFTKTPLLYFVQSLWRDEAFSYLLSKKNLLSIVVLTAKDFNPPFYYLILHFWIRLFGGSEIALRSLSLIFYWATIYVIFLFFQNICKFSFKKSLTYLPLVIINPILVYYAFETRMYTALTFFASLSFYAFYKKKSRLYLYSSILGLYTHYFMIFVLMVQLIFILLAEKRKKLSHLKNIFISFAVFLPWLIYFLQQKFLSSLNFWVEKPKLFTIANLLGLIYLGHEAPGYTTNINLLEKIVFWTNLVLISIFILGFLSIKKKVNKNNKRLFPYLLLWSIFIPVSILLLSFIKPLFLPRYLIFVTVGFLILIIYNLDKINLILRIPLIVVLLILTLVYQKQQISYRQKTDTRKIVMEIRSLAKKNDRLYVTNELDFLKVQYYFPENQVYIFGKSYQEIPDFVGKILIPSERIINNLPIYPNKAFILNSDGSYEIKAVY</sequence>
<organism evidence="9 10">
    <name type="scientific">Candidatus Roizmanbacteria bacterium CG_4_8_14_3_um_filter_36_10</name>
    <dbReference type="NCBI Taxonomy" id="1974834"/>
    <lineage>
        <taxon>Bacteria</taxon>
        <taxon>Candidatus Roizmaniibacteriota</taxon>
    </lineage>
</organism>
<comment type="caution">
    <text evidence="9">The sequence shown here is derived from an EMBL/GenBank/DDBJ whole genome shotgun (WGS) entry which is preliminary data.</text>
</comment>
<feature type="transmembrane region" description="Helical" evidence="8">
    <location>
        <begin position="299"/>
        <end position="316"/>
    </location>
</feature>
<feature type="transmembrane region" description="Helical" evidence="8">
    <location>
        <begin position="98"/>
        <end position="115"/>
    </location>
</feature>
<reference evidence="10" key="1">
    <citation type="submission" date="2017-09" db="EMBL/GenBank/DDBJ databases">
        <title>Depth-based differentiation of microbial function through sediment-hosted aquifers and enrichment of novel symbionts in the deep terrestrial subsurface.</title>
        <authorList>
            <person name="Probst A.J."/>
            <person name="Ladd B."/>
            <person name="Jarett J.K."/>
            <person name="Geller-Mcgrath D.E."/>
            <person name="Sieber C.M.K."/>
            <person name="Emerson J.B."/>
            <person name="Anantharaman K."/>
            <person name="Thomas B.C."/>
            <person name="Malmstrom R."/>
            <person name="Stieglmeier M."/>
            <person name="Klingl A."/>
            <person name="Woyke T."/>
            <person name="Ryan C.M."/>
            <person name="Banfield J.F."/>
        </authorList>
    </citation>
    <scope>NUCLEOTIDE SEQUENCE [LARGE SCALE GENOMIC DNA]</scope>
</reference>
<feature type="transmembrane region" description="Helical" evidence="8">
    <location>
        <begin position="274"/>
        <end position="293"/>
    </location>
</feature>
<dbReference type="PANTHER" id="PTHR33908:SF11">
    <property type="entry name" value="MEMBRANE PROTEIN"/>
    <property type="match status" value="1"/>
</dbReference>
<evidence type="ECO:0000313" key="9">
    <source>
        <dbReference type="EMBL" id="PJC81713.1"/>
    </source>
</evidence>
<keyword evidence="5 8" id="KW-0812">Transmembrane</keyword>
<accession>A0A2M8GMB8</accession>
<dbReference type="Proteomes" id="UP000229370">
    <property type="component" value="Unassembled WGS sequence"/>
</dbReference>
<comment type="subcellular location">
    <subcellularLocation>
        <location evidence="1">Cell membrane</location>
        <topology evidence="1">Multi-pass membrane protein</topology>
    </subcellularLocation>
</comment>
<dbReference type="GO" id="GO:0009103">
    <property type="term" value="P:lipopolysaccharide biosynthetic process"/>
    <property type="evidence" value="ECO:0007669"/>
    <property type="project" value="UniProtKB-ARBA"/>
</dbReference>
<evidence type="ECO:0000256" key="8">
    <source>
        <dbReference type="SAM" id="Phobius"/>
    </source>
</evidence>
<feature type="transmembrane region" description="Helical" evidence="8">
    <location>
        <begin position="243"/>
        <end position="262"/>
    </location>
</feature>
<keyword evidence="4" id="KW-0808">Transferase</keyword>
<evidence type="ECO:0000256" key="4">
    <source>
        <dbReference type="ARBA" id="ARBA00022679"/>
    </source>
</evidence>
<keyword evidence="6 8" id="KW-1133">Transmembrane helix</keyword>
<evidence type="ECO:0000256" key="5">
    <source>
        <dbReference type="ARBA" id="ARBA00022692"/>
    </source>
</evidence>
<dbReference type="PANTHER" id="PTHR33908">
    <property type="entry name" value="MANNOSYLTRANSFERASE YKCB-RELATED"/>
    <property type="match status" value="1"/>
</dbReference>
<evidence type="ECO:0000256" key="1">
    <source>
        <dbReference type="ARBA" id="ARBA00004651"/>
    </source>
</evidence>
<feature type="transmembrane region" description="Helical" evidence="8">
    <location>
        <begin position="181"/>
        <end position="198"/>
    </location>
</feature>
<evidence type="ECO:0000256" key="6">
    <source>
        <dbReference type="ARBA" id="ARBA00022989"/>
    </source>
</evidence>
<dbReference type="InterPro" id="IPR050297">
    <property type="entry name" value="LipidA_mod_glycosyltrf_83"/>
</dbReference>
<dbReference type="EMBL" id="PFQK01000055">
    <property type="protein sequence ID" value="PJC81713.1"/>
    <property type="molecule type" value="Genomic_DNA"/>
</dbReference>
<evidence type="ECO:0000256" key="7">
    <source>
        <dbReference type="ARBA" id="ARBA00023136"/>
    </source>
</evidence>
<proteinExistence type="predicted"/>
<keyword evidence="7 8" id="KW-0472">Membrane</keyword>
<feature type="transmembrane region" description="Helical" evidence="8">
    <location>
        <begin position="65"/>
        <end position="86"/>
    </location>
</feature>